<reference evidence="2 3" key="1">
    <citation type="submission" date="2016-11" db="EMBL/GenBank/DDBJ databases">
        <title>Mixed transmission modes and dynamic genome evolution in an obligate animal-bacterial symbiosis.</title>
        <authorList>
            <person name="Russell S.L."/>
            <person name="Corbett-Detig R.B."/>
            <person name="Cavanaugh C.M."/>
        </authorList>
    </citation>
    <scope>NUCLEOTIDE SEQUENCE [LARGE SCALE GENOMIC DNA]</scope>
    <source>
        <strain evidence="2">Se-Cadez</strain>
    </source>
</reference>
<keyword evidence="3" id="KW-1185">Reference proteome</keyword>
<gene>
    <name evidence="2" type="ORF">BOW51_03940</name>
</gene>
<protein>
    <recommendedName>
        <fullName evidence="1">Zinc finger CHCC-type domain-containing protein</fullName>
    </recommendedName>
</protein>
<dbReference type="Gene3D" id="2.60.260.40">
    <property type="entry name" value="q5lls5 like domains"/>
    <property type="match status" value="1"/>
</dbReference>
<evidence type="ECO:0000259" key="1">
    <source>
        <dbReference type="Pfam" id="PF10276"/>
    </source>
</evidence>
<feature type="domain" description="Zinc finger CHCC-type" evidence="1">
    <location>
        <begin position="32"/>
        <end position="60"/>
    </location>
</feature>
<comment type="caution">
    <text evidence="2">The sequence shown here is derived from an EMBL/GenBank/DDBJ whole genome shotgun (WGS) entry which is preliminary data.</text>
</comment>
<dbReference type="RefSeq" id="WP_078486217.1">
    <property type="nucleotide sequence ID" value="NZ_MPRJ01000017.1"/>
</dbReference>
<dbReference type="EMBL" id="MPRJ01000017">
    <property type="protein sequence ID" value="OOZ37142.1"/>
    <property type="molecule type" value="Genomic_DNA"/>
</dbReference>
<dbReference type="Proteomes" id="UP000190896">
    <property type="component" value="Unassembled WGS sequence"/>
</dbReference>
<organism evidence="2 3">
    <name type="scientific">Solemya velesiana gill symbiont</name>
    <dbReference type="NCBI Taxonomy" id="1918948"/>
    <lineage>
        <taxon>Bacteria</taxon>
        <taxon>Pseudomonadati</taxon>
        <taxon>Pseudomonadota</taxon>
        <taxon>Gammaproteobacteria</taxon>
        <taxon>sulfur-oxidizing symbionts</taxon>
    </lineage>
</organism>
<accession>A0A1T2KWE6</accession>
<proteinExistence type="predicted"/>
<dbReference type="InterPro" id="IPR019401">
    <property type="entry name" value="Znf_CHCC"/>
</dbReference>
<dbReference type="AlphaFoldDB" id="A0A1T2KWE6"/>
<sequence>MAEAEAAVAKQTAKRVEVSRKELPPCCPNKSTDGANMHPRVFLPIEKSGEAVCPYCGAHYKLTD</sequence>
<evidence type="ECO:0000313" key="2">
    <source>
        <dbReference type="EMBL" id="OOZ37142.1"/>
    </source>
</evidence>
<name>A0A1T2KWE6_9GAMM</name>
<dbReference type="OrthoDB" id="9806844at2"/>
<evidence type="ECO:0000313" key="3">
    <source>
        <dbReference type="Proteomes" id="UP000190896"/>
    </source>
</evidence>
<dbReference type="Pfam" id="PF10276">
    <property type="entry name" value="zf-CHCC"/>
    <property type="match status" value="1"/>
</dbReference>